<sequence>MIKIGQIDTKHQYGLKRKEFRQYSAAESSLHLGKLQQSQIQNSSISKPLQESAHAQVSFKGFNISAAKNAFRPVIKIIPEKHANKVITTLESISKKQAVYYQEIRNNYVKYIKENKEFQKANGITQEMIQEFDRGSLPSLPKKPVLLKFANQVASPFKALYRWGEKLVLPKDSPKLAERAKREKILKDFSAYEGLLKAHLIWEKDYRIATGLPKLHPNNDFIIPDEVLIGKINRRRNKVVDPNKGKYSSNSLMIGNRFISGVVYSYFLGTDAYNTTMRYSDDKHEAAAQRKSRIAQEFSRIGLNMYIQNLLVGTFETAVNKSLATAMFVSGSTVAFSEILGRKLVGKPIMPSDKETLDRLEQEMYQKKGILPSIGRLMTNVKKKDTAPVAPQAGDIEKITYKKTKPNEKTFSAFSGNSPNKDKDASTPSFKGYFKVDKMFERQKLKQIIHVLEKADEQTAQRTKETILSAFKKSEYFKTNKPALPKSFEELINNQSLEQIPVGSKDTVWGKVTKSVLVPVNFVKTIAKSTSKGTKKLFNMITGNKTNPLKEELDALKKSNSAEDKEKLKQFNDFLAKRLKEKAWTMSKVQDKDVRIYKEFISLSKKEKEEIEGAKNILLWLEKQLLKEKITIQPDGTLAQQDIAKVEKIFKESVMRADGAKQLEYDGNTFAQANINLSRAITTLFLVTDAYNLTMQYSNDNKKDANKSAKNRAAQEISRISVSAYIMAFVHNLLSKLCNSSLGGAFTLTALTSSINDSLSRKVVGVPLTAKTQEQLEAIDAKNSESKSPIKKALAYSIGKKGLMPAATATTGSNQASNDEIDYFNNDFFITPEIN</sequence>
<reference evidence="1" key="2">
    <citation type="journal article" date="2021" name="PeerJ">
        <title>Extensive microbial diversity within the chicken gut microbiome revealed by metagenomics and culture.</title>
        <authorList>
            <person name="Gilroy R."/>
            <person name="Ravi A."/>
            <person name="Getino M."/>
            <person name="Pursley I."/>
            <person name="Horton D.L."/>
            <person name="Alikhan N.F."/>
            <person name="Baker D."/>
            <person name="Gharbi K."/>
            <person name="Hall N."/>
            <person name="Watson M."/>
            <person name="Adriaenssens E.M."/>
            <person name="Foster-Nyarko E."/>
            <person name="Jarju S."/>
            <person name="Secka A."/>
            <person name="Antonio M."/>
            <person name="Oren A."/>
            <person name="Chaudhuri R.R."/>
            <person name="La Ragione R."/>
            <person name="Hildebrand F."/>
            <person name="Pallen M.J."/>
        </authorList>
    </citation>
    <scope>NUCLEOTIDE SEQUENCE</scope>
    <source>
        <strain evidence="1">CHK154-7741</strain>
    </source>
</reference>
<dbReference type="AlphaFoldDB" id="A0A9D1MYP4"/>
<proteinExistence type="predicted"/>
<protein>
    <submittedName>
        <fullName evidence="1">Uncharacterized protein</fullName>
    </submittedName>
</protein>
<evidence type="ECO:0000313" key="2">
    <source>
        <dbReference type="Proteomes" id="UP000886748"/>
    </source>
</evidence>
<dbReference type="Proteomes" id="UP000886748">
    <property type="component" value="Unassembled WGS sequence"/>
</dbReference>
<name>A0A9D1MYP4_9CLOT</name>
<gene>
    <name evidence="1" type="ORF">IAD26_02175</name>
</gene>
<organism evidence="1 2">
    <name type="scientific">Candidatus Limenecus avicola</name>
    <dbReference type="NCBI Taxonomy" id="2840847"/>
    <lineage>
        <taxon>Bacteria</taxon>
        <taxon>Bacillati</taxon>
        <taxon>Bacillota</taxon>
        <taxon>Clostridia</taxon>
        <taxon>Eubacteriales</taxon>
        <taxon>Clostridiaceae</taxon>
        <taxon>Clostridiaceae incertae sedis</taxon>
        <taxon>Candidatus Limenecus</taxon>
    </lineage>
</organism>
<comment type="caution">
    <text evidence="1">The sequence shown here is derived from an EMBL/GenBank/DDBJ whole genome shotgun (WGS) entry which is preliminary data.</text>
</comment>
<evidence type="ECO:0000313" key="1">
    <source>
        <dbReference type="EMBL" id="HIU91922.1"/>
    </source>
</evidence>
<accession>A0A9D1MYP4</accession>
<dbReference type="EMBL" id="DVOD01000016">
    <property type="protein sequence ID" value="HIU91922.1"/>
    <property type="molecule type" value="Genomic_DNA"/>
</dbReference>
<reference evidence="1" key="1">
    <citation type="submission" date="2020-10" db="EMBL/GenBank/DDBJ databases">
        <authorList>
            <person name="Gilroy R."/>
        </authorList>
    </citation>
    <scope>NUCLEOTIDE SEQUENCE</scope>
    <source>
        <strain evidence="1">CHK154-7741</strain>
    </source>
</reference>